<dbReference type="SUPFAM" id="SSF88659">
    <property type="entry name" value="Sigma3 and sigma4 domains of RNA polymerase sigma factors"/>
    <property type="match status" value="1"/>
</dbReference>
<evidence type="ECO:0000313" key="3">
    <source>
        <dbReference type="EMBL" id="MDQ0204131.1"/>
    </source>
</evidence>
<dbReference type="InterPro" id="IPR013324">
    <property type="entry name" value="RNA_pol_sigma_r3/r4-like"/>
</dbReference>
<dbReference type="InterPro" id="IPR011260">
    <property type="entry name" value="RNAP_asu_C"/>
</dbReference>
<dbReference type="InterPro" id="IPR007630">
    <property type="entry name" value="RNA_pol_sigma70_r4"/>
</dbReference>
<dbReference type="RefSeq" id="WP_307224332.1">
    <property type="nucleotide sequence ID" value="NZ_CP116940.1"/>
</dbReference>
<dbReference type="Pfam" id="PF03118">
    <property type="entry name" value="RNA_pol_A_CTD"/>
    <property type="match status" value="1"/>
</dbReference>
<dbReference type="InterPro" id="IPR000943">
    <property type="entry name" value="RNA_pol_sigma70"/>
</dbReference>
<evidence type="ECO:0008006" key="5">
    <source>
        <dbReference type="Google" id="ProtNLM"/>
    </source>
</evidence>
<proteinExistence type="predicted"/>
<comment type="caution">
    <text evidence="3">The sequence shown here is derived from an EMBL/GenBank/DDBJ whole genome shotgun (WGS) entry which is preliminary data.</text>
</comment>
<accession>A0ABT9Y8S7</accession>
<dbReference type="CDD" id="cd06171">
    <property type="entry name" value="Sigma70_r4"/>
    <property type="match status" value="1"/>
</dbReference>
<name>A0ABT9Y8S7_9FIRM</name>
<dbReference type="SUPFAM" id="SSF47789">
    <property type="entry name" value="C-terminal domain of RNA polymerase alpha subunit"/>
    <property type="match status" value="1"/>
</dbReference>
<dbReference type="Pfam" id="PF04545">
    <property type="entry name" value="Sigma70_r4"/>
    <property type="match status" value="1"/>
</dbReference>
<dbReference type="Gene3D" id="1.10.150.20">
    <property type="entry name" value="5' to 3' exonuclease, C-terminal subdomain"/>
    <property type="match status" value="1"/>
</dbReference>
<reference evidence="3 4" key="1">
    <citation type="submission" date="2023-07" db="EMBL/GenBank/DDBJ databases">
        <title>Genomic Encyclopedia of Type Strains, Phase IV (KMG-IV): sequencing the most valuable type-strain genomes for metagenomic binning, comparative biology and taxonomic classification.</title>
        <authorList>
            <person name="Goeker M."/>
        </authorList>
    </citation>
    <scope>NUCLEOTIDE SEQUENCE [LARGE SCALE GENOMIC DNA]</scope>
    <source>
        <strain evidence="3 4">DSM 16980</strain>
    </source>
</reference>
<feature type="domain" description="RNA polymerase alpha subunit C-terminal" evidence="1">
    <location>
        <begin position="190"/>
        <end position="242"/>
    </location>
</feature>
<keyword evidence="4" id="KW-1185">Reference proteome</keyword>
<evidence type="ECO:0000259" key="2">
    <source>
        <dbReference type="Pfam" id="PF04545"/>
    </source>
</evidence>
<evidence type="ECO:0000259" key="1">
    <source>
        <dbReference type="Pfam" id="PF03118"/>
    </source>
</evidence>
<sequence length="1005" mass="115410">MSESIYTLYSDEKFEKIRYYLGERGFISLDALVNFDFDELLFVPGVSELLISEAKQLLFLYKSPSSTAEETASVAEHVCEENRASLENVDIDEAERQNDQCEILSQHAVRIKDALITDVYSNVPRSAPFIIKCTNNGKLYMSQLSDIDFDQAANLKGLGIASAENLRKIYIEFINSPSLPADYSVNESLHSSTPIEYLPLSVRAKNCIKQVGISSLEGLLSLAAEDLMNIKNMGKKTCQEILTFRENASFPEPEASKLYYLEDVVSENKPIPIALLRNIGVSEQEIDLFLKNNCITIGDLCTRGLTPREYSFARIVNNYMSIPVTERFVYAIDALKDSAKVSMLRRCNGATLEEIGKELQVTRERVRQILAKTCRKLVGTAELVAGALFSSDKATFTFSNLMKLFSTEESAMYCKLVLQESDYVHYLSFFDSFINIAVCGSDIEDKLKEFTEEVIGEGINFYDNLELIESELKKYNLDYFDAVDIMNFLVHNRYRFYGDYVTKGSQPYAIVCHDAVRKFFRFDIKLDSDEDNEDMRTLRKIIAKRYHGLPLPPKNRALTAGMTRDASRLILSGRGRYCPIEKVIYSVSLFEEIRTFIQNSSQTSFYYAELFSHFKGRFMAETNINNLNFLHGMLKFLYPGEFEYERDLMIKIGELRQDVNDRLSKLLLKNGCSMTKADIKRAIPGINDFVISFSVMRLPKVIQWDYNEFNHMDNIIISREERLMLFNVIKTQTELHNGYSSDTLLFNVAKDICKDFFAGNDIKNPQNLYYVVSCLFESDYRFRRPHILSKNFPVQEISAANIAQVLLHCETDLNYEKFCHLATELGWAEGTAYSIFSDLEKDFIRVSENYYIRKNYFCISQSLINSLSELLQELVSKSGYFAFGSIFDYESFPKCSYKWNGFLLESLITEYNTGFRVISPQIRDRRYQRGIIIPNDSPFITFEDLVLGRLIADGISNLSETELLKYLKMRGLIITSAIPQELYKCPKMPFKNEVFIVKDKATKNP</sequence>
<protein>
    <recommendedName>
        <fullName evidence="5">RNA polymerase alpha subunit</fullName>
    </recommendedName>
</protein>
<evidence type="ECO:0000313" key="4">
    <source>
        <dbReference type="Proteomes" id="UP001239167"/>
    </source>
</evidence>
<feature type="domain" description="RNA polymerase sigma-70 region 4" evidence="2">
    <location>
        <begin position="344"/>
        <end position="377"/>
    </location>
</feature>
<gene>
    <name evidence="3" type="ORF">J2S01_001853</name>
</gene>
<dbReference type="Gene3D" id="1.10.10.10">
    <property type="entry name" value="Winged helix-like DNA-binding domain superfamily/Winged helix DNA-binding domain"/>
    <property type="match status" value="1"/>
</dbReference>
<dbReference type="InterPro" id="IPR036388">
    <property type="entry name" value="WH-like_DNA-bd_sf"/>
</dbReference>
<dbReference type="Proteomes" id="UP001239167">
    <property type="component" value="Unassembled WGS sequence"/>
</dbReference>
<dbReference type="PRINTS" id="PR00046">
    <property type="entry name" value="SIGMA70FCT"/>
</dbReference>
<dbReference type="EMBL" id="JAUSUE010000012">
    <property type="protein sequence ID" value="MDQ0204131.1"/>
    <property type="molecule type" value="Genomic_DNA"/>
</dbReference>
<organism evidence="3 4">
    <name type="scientific">Pectinatus haikarae</name>
    <dbReference type="NCBI Taxonomy" id="349096"/>
    <lineage>
        <taxon>Bacteria</taxon>
        <taxon>Bacillati</taxon>
        <taxon>Bacillota</taxon>
        <taxon>Negativicutes</taxon>
        <taxon>Selenomonadales</taxon>
        <taxon>Selenomonadaceae</taxon>
        <taxon>Pectinatus</taxon>
    </lineage>
</organism>